<dbReference type="Gene3D" id="3.20.20.30">
    <property type="entry name" value="Luciferase-like domain"/>
    <property type="match status" value="1"/>
</dbReference>
<reference evidence="7" key="1">
    <citation type="submission" date="2020-10" db="EMBL/GenBank/DDBJ databases">
        <title>Sequencing the genomes of 1000 actinobacteria strains.</title>
        <authorList>
            <person name="Klenk H.-P."/>
        </authorList>
    </citation>
    <scope>NUCLEOTIDE SEQUENCE</scope>
    <source>
        <strain evidence="7">DSM 46832</strain>
    </source>
</reference>
<dbReference type="Proteomes" id="UP000649753">
    <property type="component" value="Unassembled WGS sequence"/>
</dbReference>
<keyword evidence="1" id="KW-0285">Flavoprotein</keyword>
<keyword evidence="8" id="KW-1185">Reference proteome</keyword>
<dbReference type="InterPro" id="IPR036661">
    <property type="entry name" value="Luciferase-like_sf"/>
</dbReference>
<gene>
    <name evidence="7" type="ORF">H4W31_000351</name>
</gene>
<evidence type="ECO:0000256" key="2">
    <source>
        <dbReference type="ARBA" id="ARBA00022643"/>
    </source>
</evidence>
<dbReference type="GO" id="GO:0008726">
    <property type="term" value="F:alkanesulfonate monooxygenase activity"/>
    <property type="evidence" value="ECO:0007669"/>
    <property type="project" value="TreeGrafter"/>
</dbReference>
<evidence type="ECO:0000313" key="7">
    <source>
        <dbReference type="EMBL" id="MBE1484713.1"/>
    </source>
</evidence>
<dbReference type="PANTHER" id="PTHR42847:SF4">
    <property type="entry name" value="ALKANESULFONATE MONOOXYGENASE-RELATED"/>
    <property type="match status" value="1"/>
</dbReference>
<dbReference type="InterPro" id="IPR019923">
    <property type="entry name" value="Lucif-like_OxRdtase_MSMEG_2516"/>
</dbReference>
<dbReference type="InterPro" id="IPR050172">
    <property type="entry name" value="SsuD_RutA_monooxygenase"/>
</dbReference>
<evidence type="ECO:0000256" key="3">
    <source>
        <dbReference type="ARBA" id="ARBA00023002"/>
    </source>
</evidence>
<feature type="domain" description="Luciferase-like" evidence="6">
    <location>
        <begin position="62"/>
        <end position="340"/>
    </location>
</feature>
<dbReference type="SUPFAM" id="SSF51679">
    <property type="entry name" value="Bacterial luciferase-like"/>
    <property type="match status" value="1"/>
</dbReference>
<name>A0A927LY68_9ACTN</name>
<evidence type="ECO:0000256" key="1">
    <source>
        <dbReference type="ARBA" id="ARBA00022630"/>
    </source>
</evidence>
<sequence>MPPHPPSGRRTTPATPGTASPSAPGTPTGPGTPPAPGQQSGPGGPSAERSGSTWPFRFTASMPGLDGPVARWRDEIRRIEDLGFSSVSVSDHFTGGWAMDPLVAMTVAAEATSRLRVSTMVFCNDFRHPVLLHKSLANLDVFSGGRVEVGLGAGWLRDDHDAAGLPFDPPGVRVERLAESIEVLVGLFGEKPVSFAGQHYQVAELDGLPKPVQRPHPPLLVGGGSRRILELAGRHADIVGINPRLAPDVDPLAAVAEMSPERFARKVAWARDAAVAAGRDPGTLEFQLRMFDVRVVHRGVEYRASSSHARLADAAALASSPSVLHGSVDECVDRLLALRERYGVNYLHLGGNLDAAAPIVARLAGR</sequence>
<feature type="region of interest" description="Disordered" evidence="5">
    <location>
        <begin position="1"/>
        <end position="61"/>
    </location>
</feature>
<dbReference type="EMBL" id="JADBEB010000001">
    <property type="protein sequence ID" value="MBE1484713.1"/>
    <property type="molecule type" value="Genomic_DNA"/>
</dbReference>
<dbReference type="NCBIfam" id="TIGR03621">
    <property type="entry name" value="F420_MSMEG_2516"/>
    <property type="match status" value="1"/>
</dbReference>
<feature type="compositionally biased region" description="Low complexity" evidence="5">
    <location>
        <begin position="8"/>
        <end position="26"/>
    </location>
</feature>
<evidence type="ECO:0000256" key="5">
    <source>
        <dbReference type="SAM" id="MobiDB-lite"/>
    </source>
</evidence>
<dbReference type="Pfam" id="PF00296">
    <property type="entry name" value="Bac_luciferase"/>
    <property type="match status" value="1"/>
</dbReference>
<dbReference type="GO" id="GO:0046306">
    <property type="term" value="P:alkanesulfonate catabolic process"/>
    <property type="evidence" value="ECO:0007669"/>
    <property type="project" value="TreeGrafter"/>
</dbReference>
<keyword evidence="2" id="KW-0288">FMN</keyword>
<evidence type="ECO:0000259" key="6">
    <source>
        <dbReference type="Pfam" id="PF00296"/>
    </source>
</evidence>
<keyword evidence="4" id="KW-0503">Monooxygenase</keyword>
<keyword evidence="3" id="KW-0560">Oxidoreductase</keyword>
<proteinExistence type="predicted"/>
<dbReference type="RefSeq" id="WP_192765030.1">
    <property type="nucleotide sequence ID" value="NZ_JADBEB010000001.1"/>
</dbReference>
<dbReference type="PANTHER" id="PTHR42847">
    <property type="entry name" value="ALKANESULFONATE MONOOXYGENASE"/>
    <property type="match status" value="1"/>
</dbReference>
<accession>A0A927LY68</accession>
<evidence type="ECO:0000256" key="4">
    <source>
        <dbReference type="ARBA" id="ARBA00023033"/>
    </source>
</evidence>
<organism evidence="7 8">
    <name type="scientific">Plantactinospora soyae</name>
    <dbReference type="NCBI Taxonomy" id="1544732"/>
    <lineage>
        <taxon>Bacteria</taxon>
        <taxon>Bacillati</taxon>
        <taxon>Actinomycetota</taxon>
        <taxon>Actinomycetes</taxon>
        <taxon>Micromonosporales</taxon>
        <taxon>Micromonosporaceae</taxon>
        <taxon>Plantactinospora</taxon>
    </lineage>
</organism>
<comment type="caution">
    <text evidence="7">The sequence shown here is derived from an EMBL/GenBank/DDBJ whole genome shotgun (WGS) entry which is preliminary data.</text>
</comment>
<protein>
    <submittedName>
        <fullName evidence="7">F420-dependent oxidoreductase</fullName>
    </submittedName>
</protein>
<dbReference type="InterPro" id="IPR011251">
    <property type="entry name" value="Luciferase-like_dom"/>
</dbReference>
<dbReference type="AlphaFoldDB" id="A0A927LY68"/>
<evidence type="ECO:0000313" key="8">
    <source>
        <dbReference type="Proteomes" id="UP000649753"/>
    </source>
</evidence>